<organism evidence="2 3">
    <name type="scientific">Dendrobium chrysotoxum</name>
    <name type="common">Orchid</name>
    <dbReference type="NCBI Taxonomy" id="161865"/>
    <lineage>
        <taxon>Eukaryota</taxon>
        <taxon>Viridiplantae</taxon>
        <taxon>Streptophyta</taxon>
        <taxon>Embryophyta</taxon>
        <taxon>Tracheophyta</taxon>
        <taxon>Spermatophyta</taxon>
        <taxon>Magnoliopsida</taxon>
        <taxon>Liliopsida</taxon>
        <taxon>Asparagales</taxon>
        <taxon>Orchidaceae</taxon>
        <taxon>Epidendroideae</taxon>
        <taxon>Malaxideae</taxon>
        <taxon>Dendrobiinae</taxon>
        <taxon>Dendrobium</taxon>
    </lineage>
</organism>
<keyword evidence="3" id="KW-1185">Reference proteome</keyword>
<protein>
    <submittedName>
        <fullName evidence="2">Uncharacterized protein</fullName>
    </submittedName>
</protein>
<proteinExistence type="predicted"/>
<dbReference type="Proteomes" id="UP000775213">
    <property type="component" value="Unassembled WGS sequence"/>
</dbReference>
<accession>A0AAV7GZT1</accession>
<gene>
    <name evidence="2" type="ORF">IEQ34_009811</name>
</gene>
<comment type="caution">
    <text evidence="2">The sequence shown here is derived from an EMBL/GenBank/DDBJ whole genome shotgun (WGS) entry which is preliminary data.</text>
</comment>
<dbReference type="AlphaFoldDB" id="A0AAV7GZT1"/>
<name>A0AAV7GZT1_DENCH</name>
<evidence type="ECO:0000313" key="3">
    <source>
        <dbReference type="Proteomes" id="UP000775213"/>
    </source>
</evidence>
<sequence length="100" mass="11598">MEDVEANKKRKGQEERAISTGLAASKEELGTKQDSTHLEVQRLQDKVSSLRQEVDKERSMFAELSIKKKDNKLLFRKEKDFIMDFEMFVACQKTIDSISQ</sequence>
<reference evidence="2 3" key="1">
    <citation type="journal article" date="2021" name="Hortic Res">
        <title>Chromosome-scale assembly of the Dendrobium chrysotoxum genome enhances the understanding of orchid evolution.</title>
        <authorList>
            <person name="Zhang Y."/>
            <person name="Zhang G.Q."/>
            <person name="Zhang D."/>
            <person name="Liu X.D."/>
            <person name="Xu X.Y."/>
            <person name="Sun W.H."/>
            <person name="Yu X."/>
            <person name="Zhu X."/>
            <person name="Wang Z.W."/>
            <person name="Zhao X."/>
            <person name="Zhong W.Y."/>
            <person name="Chen H."/>
            <person name="Yin W.L."/>
            <person name="Huang T."/>
            <person name="Niu S.C."/>
            <person name="Liu Z.J."/>
        </authorList>
    </citation>
    <scope>NUCLEOTIDE SEQUENCE [LARGE SCALE GENOMIC DNA]</scope>
    <source>
        <strain evidence="2">Lindl</strain>
    </source>
</reference>
<evidence type="ECO:0000313" key="2">
    <source>
        <dbReference type="EMBL" id="KAH0462236.1"/>
    </source>
</evidence>
<feature type="region of interest" description="Disordered" evidence="1">
    <location>
        <begin position="1"/>
        <end position="40"/>
    </location>
</feature>
<feature type="compositionally biased region" description="Basic and acidic residues" evidence="1">
    <location>
        <begin position="25"/>
        <end position="40"/>
    </location>
</feature>
<dbReference type="EMBL" id="JAGFBR010000009">
    <property type="protein sequence ID" value="KAH0462236.1"/>
    <property type="molecule type" value="Genomic_DNA"/>
</dbReference>
<evidence type="ECO:0000256" key="1">
    <source>
        <dbReference type="SAM" id="MobiDB-lite"/>
    </source>
</evidence>